<dbReference type="PATRIC" id="fig|298794.3.peg.2217"/>
<name>A0A0J6SFM9_9HYPH</name>
<reference evidence="1 2" key="1">
    <citation type="submission" date="2015-03" db="EMBL/GenBank/DDBJ databases">
        <title>Genome sequencing of Methylobacterium variabile DSM 16961.</title>
        <authorList>
            <person name="Chaudhry V."/>
            <person name="Patil P.B."/>
        </authorList>
    </citation>
    <scope>NUCLEOTIDE SEQUENCE [LARGE SCALE GENOMIC DNA]</scope>
    <source>
        <strain evidence="1 2">DSM 16961</strain>
    </source>
</reference>
<protein>
    <submittedName>
        <fullName evidence="1">Uncharacterized protein</fullName>
    </submittedName>
</protein>
<comment type="caution">
    <text evidence="1">The sequence shown here is derived from an EMBL/GenBank/DDBJ whole genome shotgun (WGS) entry which is preliminary data.</text>
</comment>
<dbReference type="Proteomes" id="UP000035955">
    <property type="component" value="Unassembled WGS sequence"/>
</dbReference>
<proteinExistence type="predicted"/>
<gene>
    <name evidence="1" type="ORF">VQ02_23495</name>
</gene>
<dbReference type="RefSeq" id="WP_048446644.1">
    <property type="nucleotide sequence ID" value="NZ_LABY01000173.1"/>
</dbReference>
<accession>A0A0J6SFM9</accession>
<sequence length="84" mass="9461">MPRARAIIAERPLPLPTSRLLNRAEAAAYLGLGATAPLPVTPKRVRPGKQGLRYDVRDLDRWIDSLEMGEIGETDEDLLDRLRR</sequence>
<keyword evidence="2" id="KW-1185">Reference proteome</keyword>
<evidence type="ECO:0000313" key="2">
    <source>
        <dbReference type="Proteomes" id="UP000035955"/>
    </source>
</evidence>
<dbReference type="AlphaFoldDB" id="A0A0J6SFM9"/>
<dbReference type="EMBL" id="LABY01000173">
    <property type="protein sequence ID" value="KMO32512.1"/>
    <property type="molecule type" value="Genomic_DNA"/>
</dbReference>
<organism evidence="1 2">
    <name type="scientific">Methylobacterium variabile</name>
    <dbReference type="NCBI Taxonomy" id="298794"/>
    <lineage>
        <taxon>Bacteria</taxon>
        <taxon>Pseudomonadati</taxon>
        <taxon>Pseudomonadota</taxon>
        <taxon>Alphaproteobacteria</taxon>
        <taxon>Hyphomicrobiales</taxon>
        <taxon>Methylobacteriaceae</taxon>
        <taxon>Methylobacterium</taxon>
    </lineage>
</organism>
<evidence type="ECO:0000313" key="1">
    <source>
        <dbReference type="EMBL" id="KMO32512.1"/>
    </source>
</evidence>